<dbReference type="GO" id="GO:0005524">
    <property type="term" value="F:ATP binding"/>
    <property type="evidence" value="ECO:0007669"/>
    <property type="project" value="UniProtKB-KW"/>
</dbReference>
<dbReference type="GO" id="GO:0016787">
    <property type="term" value="F:hydrolase activity"/>
    <property type="evidence" value="ECO:0007669"/>
    <property type="project" value="UniProtKB-KW"/>
</dbReference>
<organism evidence="17 18">
    <name type="scientific">Ostreococcus lucimarinus (strain CCE9901)</name>
    <dbReference type="NCBI Taxonomy" id="436017"/>
    <lineage>
        <taxon>Eukaryota</taxon>
        <taxon>Viridiplantae</taxon>
        <taxon>Chlorophyta</taxon>
        <taxon>Mamiellophyceae</taxon>
        <taxon>Mamiellales</taxon>
        <taxon>Bathycoccaceae</taxon>
        <taxon>Ostreococcus</taxon>
    </lineage>
</organism>
<dbReference type="SMART" id="SM00487">
    <property type="entry name" value="DEXDc"/>
    <property type="match status" value="1"/>
</dbReference>
<keyword evidence="5" id="KW-0698">rRNA processing</keyword>
<evidence type="ECO:0000259" key="16">
    <source>
        <dbReference type="PROSITE" id="PS51195"/>
    </source>
</evidence>
<dbReference type="OMA" id="KKTHDMY"/>
<dbReference type="Pfam" id="PF00270">
    <property type="entry name" value="DEAD"/>
    <property type="match status" value="1"/>
</dbReference>
<evidence type="ECO:0000256" key="2">
    <source>
        <dbReference type="ARBA" id="ARBA00009334"/>
    </source>
</evidence>
<sequence length="440" mass="47887">MSASEVQAARDALAVTQVDGLSTDLAPVSSFADAGFSKELLRVTAQFKTPSPIQAQSWPIIMSGHDMVGIAATGSGKTLAFGMPALTQIHSQPPCKPGQPICLVLAPTRELAQQTAKVFDDAGEASGVRCVCVYGGAPKYEQKAQMKAGGGAAVIVATPGRLRDFMEEGVIKLDRVTMLVLDEADRMLDLGFEPEIRAIAGATRADRQTVMFSATWPQSVQSLASEFMCNPIKVRIGAEGLKASQSITQIVEVVEPQDKDRHLARVMKQYLGKGKEVPRTLIFGLYKKECANLHQRLSREWPAVCIHGDMSQHDREKSVDAFKKGTSRILIATDVAARGLDIKEVEYVINYTFPLTTEDYVHRIGRTGRAGATGLAHTFFTLHDKARAGELVNVLRKAGAEVPEELTKFGTHVKKKESKLYGAHFKDVDMSVKATKITFD</sequence>
<keyword evidence="7 13" id="KW-0378">Hydrolase</keyword>
<keyword evidence="18" id="KW-1185">Reference proteome</keyword>
<feature type="domain" description="DEAD-box RNA helicase Q" evidence="16">
    <location>
        <begin position="29"/>
        <end position="55"/>
    </location>
</feature>
<dbReference type="GeneID" id="5004119"/>
<dbReference type="PROSITE" id="PS00039">
    <property type="entry name" value="DEAD_ATP_HELICASE"/>
    <property type="match status" value="1"/>
</dbReference>
<feature type="short sequence motif" description="Q motif" evidence="12">
    <location>
        <begin position="29"/>
        <end position="55"/>
    </location>
</feature>
<dbReference type="CDD" id="cd18787">
    <property type="entry name" value="SF2_C_DEAD"/>
    <property type="match status" value="1"/>
</dbReference>
<gene>
    <name evidence="17" type="ORF">OSTLU_38084</name>
</gene>
<evidence type="ECO:0000256" key="9">
    <source>
        <dbReference type="ARBA" id="ARBA00022840"/>
    </source>
</evidence>
<evidence type="ECO:0000256" key="7">
    <source>
        <dbReference type="ARBA" id="ARBA00022801"/>
    </source>
</evidence>
<keyword evidence="8 13" id="KW-0347">Helicase</keyword>
<dbReference type="RefSeq" id="XP_001419882.1">
    <property type="nucleotide sequence ID" value="XM_001419845.1"/>
</dbReference>
<dbReference type="SMART" id="SM00490">
    <property type="entry name" value="HELICc"/>
    <property type="match status" value="1"/>
</dbReference>
<dbReference type="GO" id="GO:0003724">
    <property type="term" value="F:RNA helicase activity"/>
    <property type="evidence" value="ECO:0007669"/>
    <property type="project" value="UniProtKB-EC"/>
</dbReference>
<protein>
    <recommendedName>
        <fullName evidence="3">RNA helicase</fullName>
        <ecNumber evidence="3">3.6.4.13</ecNumber>
    </recommendedName>
</protein>
<evidence type="ECO:0000256" key="13">
    <source>
        <dbReference type="RuleBase" id="RU000492"/>
    </source>
</evidence>
<dbReference type="PANTHER" id="PTHR47958">
    <property type="entry name" value="ATP-DEPENDENT RNA HELICASE DBP3"/>
    <property type="match status" value="1"/>
</dbReference>
<dbReference type="PROSITE" id="PS51192">
    <property type="entry name" value="HELICASE_ATP_BIND_1"/>
    <property type="match status" value="1"/>
</dbReference>
<evidence type="ECO:0000256" key="12">
    <source>
        <dbReference type="PROSITE-ProRule" id="PRU00552"/>
    </source>
</evidence>
<evidence type="ECO:0000256" key="5">
    <source>
        <dbReference type="ARBA" id="ARBA00022552"/>
    </source>
</evidence>
<proteinExistence type="inferred from homology"/>
<keyword evidence="9 13" id="KW-0067">ATP-binding</keyword>
<dbReference type="Gramene" id="ABO98175">
    <property type="protein sequence ID" value="ABO98175"/>
    <property type="gene ID" value="OSTLU_38084"/>
</dbReference>
<evidence type="ECO:0000259" key="14">
    <source>
        <dbReference type="PROSITE" id="PS51192"/>
    </source>
</evidence>
<dbReference type="SUPFAM" id="SSF52540">
    <property type="entry name" value="P-loop containing nucleoside triphosphate hydrolases"/>
    <property type="match status" value="1"/>
</dbReference>
<accession>A4S3A0</accession>
<keyword evidence="4" id="KW-0690">Ribosome biogenesis</keyword>
<dbReference type="GO" id="GO:0003676">
    <property type="term" value="F:nucleic acid binding"/>
    <property type="evidence" value="ECO:0007669"/>
    <property type="project" value="InterPro"/>
</dbReference>
<dbReference type="Pfam" id="PF00271">
    <property type="entry name" value="Helicase_C"/>
    <property type="match status" value="1"/>
</dbReference>
<dbReference type="PROSITE" id="PS51195">
    <property type="entry name" value="Q_MOTIF"/>
    <property type="match status" value="1"/>
</dbReference>
<dbReference type="FunFam" id="3.40.50.300:FF:000008">
    <property type="entry name" value="ATP-dependent RNA helicase RhlB"/>
    <property type="match status" value="1"/>
</dbReference>
<dbReference type="HOGENOM" id="CLU_003041_1_5_1"/>
<dbReference type="InterPro" id="IPR014014">
    <property type="entry name" value="RNA_helicase_DEAD_Q_motif"/>
</dbReference>
<feature type="domain" description="Helicase C-terminal" evidence="15">
    <location>
        <begin position="266"/>
        <end position="410"/>
    </location>
</feature>
<evidence type="ECO:0000256" key="10">
    <source>
        <dbReference type="ARBA" id="ARBA00023242"/>
    </source>
</evidence>
<dbReference type="InterPro" id="IPR001650">
    <property type="entry name" value="Helicase_C-like"/>
</dbReference>
<comment type="function">
    <text evidence="11">ATP-dependent RNA helicase required for 60S ribosomal subunit synthesis. Involved in efficient pre-rRNA processing, predominantly at site A3, which is necessary for the normal formation of 25S and 5.8S rRNAs.</text>
</comment>
<keyword evidence="6 13" id="KW-0547">Nucleotide-binding</keyword>
<dbReference type="Gene3D" id="3.40.50.300">
    <property type="entry name" value="P-loop containing nucleotide triphosphate hydrolases"/>
    <property type="match status" value="2"/>
</dbReference>
<comment type="subcellular location">
    <subcellularLocation>
        <location evidence="1">Nucleus</location>
        <location evidence="1">Nucleolus</location>
    </subcellularLocation>
</comment>
<evidence type="ECO:0000256" key="1">
    <source>
        <dbReference type="ARBA" id="ARBA00004604"/>
    </source>
</evidence>
<dbReference type="InterPro" id="IPR011545">
    <property type="entry name" value="DEAD/DEAH_box_helicase_dom"/>
</dbReference>
<dbReference type="STRING" id="436017.A4S3A0"/>
<evidence type="ECO:0000256" key="4">
    <source>
        <dbReference type="ARBA" id="ARBA00022517"/>
    </source>
</evidence>
<evidence type="ECO:0000313" key="18">
    <source>
        <dbReference type="Proteomes" id="UP000001568"/>
    </source>
</evidence>
<dbReference type="CDD" id="cd00268">
    <property type="entry name" value="DEADc"/>
    <property type="match status" value="1"/>
</dbReference>
<dbReference type="EC" id="3.6.4.13" evidence="3"/>
<evidence type="ECO:0000313" key="17">
    <source>
        <dbReference type="EMBL" id="ABO98175.1"/>
    </source>
</evidence>
<evidence type="ECO:0000256" key="8">
    <source>
        <dbReference type="ARBA" id="ARBA00022806"/>
    </source>
</evidence>
<feature type="domain" description="Helicase ATP-binding" evidence="14">
    <location>
        <begin position="58"/>
        <end position="234"/>
    </location>
</feature>
<dbReference type="InterPro" id="IPR014001">
    <property type="entry name" value="Helicase_ATP-bd"/>
</dbReference>
<dbReference type="EMBL" id="CP000590">
    <property type="protein sequence ID" value="ABO98175.1"/>
    <property type="molecule type" value="Genomic_DNA"/>
</dbReference>
<comment type="similarity">
    <text evidence="2">Belongs to the DEAD box helicase family. DDX5/DBP2 subfamily.</text>
</comment>
<dbReference type="PROSITE" id="PS51194">
    <property type="entry name" value="HELICASE_CTER"/>
    <property type="match status" value="1"/>
</dbReference>
<dbReference type="InterPro" id="IPR044742">
    <property type="entry name" value="DEAD/DEAH_RhlB"/>
</dbReference>
<dbReference type="InterPro" id="IPR000629">
    <property type="entry name" value="RNA-helicase_DEAD-box_CS"/>
</dbReference>
<dbReference type="InterPro" id="IPR027417">
    <property type="entry name" value="P-loop_NTPase"/>
</dbReference>
<dbReference type="AlphaFoldDB" id="A4S3A0"/>
<evidence type="ECO:0000259" key="15">
    <source>
        <dbReference type="PROSITE" id="PS51194"/>
    </source>
</evidence>
<dbReference type="eggNOG" id="KOG0331">
    <property type="taxonomic scope" value="Eukaryota"/>
</dbReference>
<evidence type="ECO:0000256" key="3">
    <source>
        <dbReference type="ARBA" id="ARBA00012552"/>
    </source>
</evidence>
<evidence type="ECO:0000256" key="6">
    <source>
        <dbReference type="ARBA" id="ARBA00022741"/>
    </source>
</evidence>
<dbReference type="KEGG" id="olu:OSTLU_38084"/>
<dbReference type="OrthoDB" id="196131at2759"/>
<keyword evidence="10" id="KW-0539">Nucleus</keyword>
<evidence type="ECO:0000256" key="11">
    <source>
        <dbReference type="ARBA" id="ARBA00037449"/>
    </source>
</evidence>
<dbReference type="Proteomes" id="UP000001568">
    <property type="component" value="Chromosome 10"/>
</dbReference>
<name>A4S3A0_OSTLU</name>
<reference evidence="17 18" key="1">
    <citation type="journal article" date="2007" name="Proc. Natl. Acad. Sci. U.S.A.">
        <title>The tiny eukaryote Ostreococcus provides genomic insights into the paradox of plankton speciation.</title>
        <authorList>
            <person name="Palenik B."/>
            <person name="Grimwood J."/>
            <person name="Aerts A."/>
            <person name="Rouze P."/>
            <person name="Salamov A."/>
            <person name="Putnam N."/>
            <person name="Dupont C."/>
            <person name="Jorgensen R."/>
            <person name="Derelle E."/>
            <person name="Rombauts S."/>
            <person name="Zhou K."/>
            <person name="Otillar R."/>
            <person name="Merchant S.S."/>
            <person name="Podell S."/>
            <person name="Gaasterland T."/>
            <person name="Napoli C."/>
            <person name="Gendler K."/>
            <person name="Manuell A."/>
            <person name="Tai V."/>
            <person name="Vallon O."/>
            <person name="Piganeau G."/>
            <person name="Jancek S."/>
            <person name="Heijde M."/>
            <person name="Jabbari K."/>
            <person name="Bowler C."/>
            <person name="Lohr M."/>
            <person name="Robbens S."/>
            <person name="Werner G."/>
            <person name="Dubchak I."/>
            <person name="Pazour G.J."/>
            <person name="Ren Q."/>
            <person name="Paulsen I."/>
            <person name="Delwiche C."/>
            <person name="Schmutz J."/>
            <person name="Rokhsar D."/>
            <person name="Van de Peer Y."/>
            <person name="Moreau H."/>
            <person name="Grigoriev I.V."/>
        </authorList>
    </citation>
    <scope>NUCLEOTIDE SEQUENCE [LARGE SCALE GENOMIC DNA]</scope>
    <source>
        <strain evidence="17 18">CCE9901</strain>
    </source>
</reference>